<dbReference type="FunFam" id="3.50.50.60:FF:000082">
    <property type="entry name" value="protein MTO1 homolog, mitochondrial isoform X1"/>
    <property type="match status" value="1"/>
</dbReference>
<dbReference type="InterPro" id="IPR020595">
    <property type="entry name" value="MnmG-rel_CS"/>
</dbReference>
<evidence type="ECO:0000313" key="7">
    <source>
        <dbReference type="Proteomes" id="UP000015104"/>
    </source>
</evidence>
<dbReference type="HAMAP" id="MF_00129">
    <property type="entry name" value="MnmG_GidA"/>
    <property type="match status" value="1"/>
</dbReference>
<dbReference type="InterPro" id="IPR002218">
    <property type="entry name" value="MnmG-rel"/>
</dbReference>
<dbReference type="SMART" id="SM01228">
    <property type="entry name" value="GIDA_assoc_3"/>
    <property type="match status" value="1"/>
</dbReference>
<dbReference type="HOGENOM" id="CLU_007831_2_2_1"/>
<dbReference type="PROSITE" id="PS01280">
    <property type="entry name" value="GIDA_1"/>
    <property type="match status" value="1"/>
</dbReference>
<comment type="similarity">
    <text evidence="2">Belongs to the MnmG family.</text>
</comment>
<dbReference type="AlphaFoldDB" id="T1KT64"/>
<dbReference type="SUPFAM" id="SSF51905">
    <property type="entry name" value="FAD/NAD(P)-binding domain"/>
    <property type="match status" value="1"/>
</dbReference>
<evidence type="ECO:0000259" key="5">
    <source>
        <dbReference type="SMART" id="SM01228"/>
    </source>
</evidence>
<dbReference type="FunFam" id="3.50.50.60:FF:000002">
    <property type="entry name" value="tRNA uridine 5-carboxymethylaminomethyl modification enzyme MnmG"/>
    <property type="match status" value="1"/>
</dbReference>
<dbReference type="InterPro" id="IPR044920">
    <property type="entry name" value="MnmG_C_subdom_sf"/>
</dbReference>
<dbReference type="Pfam" id="PF01134">
    <property type="entry name" value="GIDA"/>
    <property type="match status" value="1"/>
</dbReference>
<dbReference type="EMBL" id="CAEY01000513">
    <property type="status" value="NOT_ANNOTATED_CDS"/>
    <property type="molecule type" value="Genomic_DNA"/>
</dbReference>
<organism evidence="6 7">
    <name type="scientific">Tetranychus urticae</name>
    <name type="common">Two-spotted spider mite</name>
    <dbReference type="NCBI Taxonomy" id="32264"/>
    <lineage>
        <taxon>Eukaryota</taxon>
        <taxon>Metazoa</taxon>
        <taxon>Ecdysozoa</taxon>
        <taxon>Arthropoda</taxon>
        <taxon>Chelicerata</taxon>
        <taxon>Arachnida</taxon>
        <taxon>Acari</taxon>
        <taxon>Acariformes</taxon>
        <taxon>Trombidiformes</taxon>
        <taxon>Prostigmata</taxon>
        <taxon>Eleutherengona</taxon>
        <taxon>Raphignathae</taxon>
        <taxon>Tetranychoidea</taxon>
        <taxon>Tetranychidae</taxon>
        <taxon>Tetranychus</taxon>
    </lineage>
</organism>
<dbReference type="Gene3D" id="3.50.50.60">
    <property type="entry name" value="FAD/NAD(P)-binding domain"/>
    <property type="match status" value="2"/>
</dbReference>
<dbReference type="GO" id="GO:0005739">
    <property type="term" value="C:mitochondrion"/>
    <property type="evidence" value="ECO:0007669"/>
    <property type="project" value="GOC"/>
</dbReference>
<dbReference type="Proteomes" id="UP000015104">
    <property type="component" value="Unassembled WGS sequence"/>
</dbReference>
<dbReference type="eggNOG" id="KOG2311">
    <property type="taxonomic scope" value="Eukaryota"/>
</dbReference>
<protein>
    <recommendedName>
        <fullName evidence="5">tRNA uridine 5-carboxymethylaminomethyl modification enzyme C-terminal subdomain domain-containing protein</fullName>
    </recommendedName>
</protein>
<dbReference type="InterPro" id="IPR040131">
    <property type="entry name" value="MnmG_N"/>
</dbReference>
<dbReference type="InterPro" id="IPR047001">
    <property type="entry name" value="MnmG_C_subdom"/>
</dbReference>
<dbReference type="GO" id="GO:0050660">
    <property type="term" value="F:flavin adenine dinucleotide binding"/>
    <property type="evidence" value="ECO:0007669"/>
    <property type="project" value="InterPro"/>
</dbReference>
<name>T1KT64_TETUR</name>
<dbReference type="InterPro" id="IPR026904">
    <property type="entry name" value="MnmG_C"/>
</dbReference>
<dbReference type="InterPro" id="IPR036188">
    <property type="entry name" value="FAD/NAD-bd_sf"/>
</dbReference>
<feature type="domain" description="tRNA uridine 5-carboxymethylaminomethyl modification enzyme C-terminal subdomain" evidence="5">
    <location>
        <begin position="568"/>
        <end position="640"/>
    </location>
</feature>
<dbReference type="PANTHER" id="PTHR11806:SF0">
    <property type="entry name" value="PROTEIN MTO1 HOMOLOG, MITOCHONDRIAL"/>
    <property type="match status" value="1"/>
</dbReference>
<dbReference type="EnsemblMetazoa" id="tetur20g02070.1">
    <property type="protein sequence ID" value="tetur20g02070.1"/>
    <property type="gene ID" value="tetur20g02070"/>
</dbReference>
<evidence type="ECO:0000313" key="6">
    <source>
        <dbReference type="EnsemblMetazoa" id="tetur20g02070.1"/>
    </source>
</evidence>
<dbReference type="GO" id="GO:0030488">
    <property type="term" value="P:tRNA methylation"/>
    <property type="evidence" value="ECO:0007669"/>
    <property type="project" value="TreeGrafter"/>
</dbReference>
<evidence type="ECO:0000256" key="2">
    <source>
        <dbReference type="ARBA" id="ARBA00007653"/>
    </source>
</evidence>
<dbReference type="STRING" id="32264.T1KT64"/>
<evidence type="ECO:0000256" key="1">
    <source>
        <dbReference type="ARBA" id="ARBA00001974"/>
    </source>
</evidence>
<keyword evidence="4" id="KW-0274">FAD</keyword>
<dbReference type="PROSITE" id="PS01281">
    <property type="entry name" value="GIDA_2"/>
    <property type="match status" value="1"/>
</dbReference>
<comment type="cofactor">
    <cofactor evidence="1">
        <name>FAD</name>
        <dbReference type="ChEBI" id="CHEBI:57692"/>
    </cofactor>
</comment>
<keyword evidence="7" id="KW-1185">Reference proteome</keyword>
<evidence type="ECO:0000256" key="4">
    <source>
        <dbReference type="ARBA" id="ARBA00022827"/>
    </source>
</evidence>
<keyword evidence="3" id="KW-0285">Flavoprotein</keyword>
<accession>T1KT64</accession>
<dbReference type="PANTHER" id="PTHR11806">
    <property type="entry name" value="GLUCOSE INHIBITED DIVISION PROTEIN A"/>
    <property type="match status" value="1"/>
</dbReference>
<sequence>MLRVSCRVFYHPKVSFSSKPYYDVIVIGGGHAGTEAAWAASNMSATTLLLSQKLSTIGEMSCNPSFGGIGKGHLLREIDALDGICPRICDISGMQYKYLNRRKGPAVWGPRAQIDRKLYKTNLQRAIFNKPYLHVKAASVEDLIVEKSKDGEKYICKGVITSDGQKIESSSVIITTGTFLRGMILLGLERFPAGRMGDKPSIGLAQTLEKLGLKMGRLKTGTPPRLDLKTIDFSRLEYTLGDDPPNPFSFLNKKVWLSASDQVKTYLTYTSPETAKVVQDNIHLSRHIHEEITGVRYCPSIEAKVLKYPENSHQIWLEQEGFDCDIVYPNGLAQGFPFDVQAKVINSIPGLEKTRLTRPGYSIQYDHIDPRQLKPSLELYKVSGLFLAGQINGTTGYEEAASQGIIAGINAASKAQSKEPFIVSRTTGYLGVLIDDLTTLGVIEPYRMFTARAEFRLFMRPDNADLRLTEQGYKQGCVSQKRYEIFSETKAEIERCKELLKSIKRKSKEWTELLADNILFAFRGNTKSAYDIMRTPGVSDHLFELLRKEGIQITEDEIILQRTLFFLAQYEKLLDKEKSQIEEVKKEEQLIIPEDFNYSDSRLSLPNEAREILSKHRPASIASASRIPGVRYAAVTALVYYLQKYVATDKNV</sequence>
<dbReference type="GO" id="GO:0070899">
    <property type="term" value="P:mitochondrial tRNA wobble uridine modification"/>
    <property type="evidence" value="ECO:0007669"/>
    <property type="project" value="UniProtKB-ARBA"/>
</dbReference>
<proteinExistence type="inferred from homology"/>
<dbReference type="Pfam" id="PF21680">
    <property type="entry name" value="GIDA_C_1st"/>
    <property type="match status" value="1"/>
</dbReference>
<dbReference type="InterPro" id="IPR004416">
    <property type="entry name" value="MnmG"/>
</dbReference>
<dbReference type="GO" id="GO:0005829">
    <property type="term" value="C:cytosol"/>
    <property type="evidence" value="ECO:0007669"/>
    <property type="project" value="TreeGrafter"/>
</dbReference>
<reference evidence="7" key="1">
    <citation type="submission" date="2011-08" db="EMBL/GenBank/DDBJ databases">
        <authorList>
            <person name="Rombauts S."/>
        </authorList>
    </citation>
    <scope>NUCLEOTIDE SEQUENCE</scope>
    <source>
        <strain evidence="7">London</strain>
    </source>
</reference>
<reference evidence="6" key="2">
    <citation type="submission" date="2015-06" db="UniProtKB">
        <authorList>
            <consortium name="EnsemblMetazoa"/>
        </authorList>
    </citation>
    <scope>IDENTIFICATION</scope>
</reference>
<evidence type="ECO:0000256" key="3">
    <source>
        <dbReference type="ARBA" id="ARBA00022630"/>
    </source>
</evidence>
<dbReference type="Gene3D" id="1.10.150.570">
    <property type="entry name" value="GidA associated domain, C-terminal subdomain"/>
    <property type="match status" value="1"/>
</dbReference>
<dbReference type="NCBIfam" id="TIGR00136">
    <property type="entry name" value="mnmG_gidA"/>
    <property type="match status" value="1"/>
</dbReference>
<dbReference type="FunFam" id="1.10.150.570:FF:000001">
    <property type="entry name" value="tRNA uridine 5-carboxymethylaminomethyl modification enzyme MnmG"/>
    <property type="match status" value="1"/>
</dbReference>
<dbReference type="InterPro" id="IPR049312">
    <property type="entry name" value="GIDA_C_N"/>
</dbReference>
<dbReference type="Pfam" id="PF13932">
    <property type="entry name" value="SAM_GIDA_C"/>
    <property type="match status" value="1"/>
</dbReference>